<proteinExistence type="predicted"/>
<accession>A0A7G9Z920</accession>
<dbReference type="AlphaFoldDB" id="A0A7G9Z920"/>
<dbReference type="InterPro" id="IPR053860">
    <property type="entry name" value="DUF6932"/>
</dbReference>
<name>A0A7G9Z920_9EURY</name>
<reference evidence="1" key="1">
    <citation type="submission" date="2020-06" db="EMBL/GenBank/DDBJ databases">
        <title>Unique genomic features of the anaerobic methanotrophic archaea.</title>
        <authorList>
            <person name="Chadwick G.L."/>
            <person name="Skennerton C.T."/>
            <person name="Laso-Perez R."/>
            <person name="Leu A.O."/>
            <person name="Speth D.R."/>
            <person name="Yu H."/>
            <person name="Morgan-Lang C."/>
            <person name="Hatzenpichler R."/>
            <person name="Goudeau D."/>
            <person name="Malmstrom R."/>
            <person name="Brazelton W.J."/>
            <person name="Woyke T."/>
            <person name="Hallam S.J."/>
            <person name="Tyson G.W."/>
            <person name="Wegener G."/>
            <person name="Boetius A."/>
            <person name="Orphan V."/>
        </authorList>
    </citation>
    <scope>NUCLEOTIDE SEQUENCE</scope>
</reference>
<dbReference type="Pfam" id="PF22014">
    <property type="entry name" value="DUF6932"/>
    <property type="match status" value="1"/>
</dbReference>
<protein>
    <submittedName>
        <fullName evidence="1">Uncharacterized protein</fullName>
    </submittedName>
</protein>
<sequence>MIPEFDQNGNLPVGFIRPTIGEFKERFVVELGGSGTRGDIFSMYLDYCKKMDYLEVAVKQWVDGSYITNKENPSDIDLVTHIDVLKANKLTELHEDYKKLSDNTHCKSQYRCDAYVIPIYPKELSDEHRIYKKSEEYWSKWFGQDRAGNPKGIVEFSFLNDDFEFGGRENGGNIYD</sequence>
<organism evidence="1">
    <name type="scientific">Candidatus Methanophaga sp. ANME-1 ERB7</name>
    <dbReference type="NCBI Taxonomy" id="2759913"/>
    <lineage>
        <taxon>Archaea</taxon>
        <taxon>Methanobacteriati</taxon>
        <taxon>Methanobacteriota</taxon>
        <taxon>Stenosarchaea group</taxon>
        <taxon>Methanomicrobia</taxon>
        <taxon>Candidatus Methanophagales</taxon>
        <taxon>Candidatus Methanophagaceae</taxon>
        <taxon>Candidatus Methanophaga</taxon>
    </lineage>
</organism>
<dbReference type="EMBL" id="MT631666">
    <property type="protein sequence ID" value="QNO56754.1"/>
    <property type="molecule type" value="Genomic_DNA"/>
</dbReference>
<gene>
    <name evidence="1" type="ORF">HGIILDEE_00043</name>
</gene>
<evidence type="ECO:0000313" key="1">
    <source>
        <dbReference type="EMBL" id="QNO56754.1"/>
    </source>
</evidence>